<evidence type="ECO:0000256" key="5">
    <source>
        <dbReference type="PROSITE-ProRule" id="PRU00339"/>
    </source>
</evidence>
<dbReference type="Pfam" id="PF13424">
    <property type="entry name" value="TPR_12"/>
    <property type="match status" value="2"/>
</dbReference>
<proteinExistence type="inferred from homology"/>
<keyword evidence="2" id="KW-0805">Transcription regulation</keyword>
<organism evidence="8 9">
    <name type="scientific">Saccharothrix australiensis</name>
    <dbReference type="NCBI Taxonomy" id="2072"/>
    <lineage>
        <taxon>Bacteria</taxon>
        <taxon>Bacillati</taxon>
        <taxon>Actinomycetota</taxon>
        <taxon>Actinomycetes</taxon>
        <taxon>Pseudonocardiales</taxon>
        <taxon>Pseudonocardiaceae</taxon>
        <taxon>Saccharothrix</taxon>
    </lineage>
</organism>
<feature type="domain" description="OmpR/PhoB-type" evidence="7">
    <location>
        <begin position="1"/>
        <end position="94"/>
    </location>
</feature>
<dbReference type="SUPFAM" id="SSF46894">
    <property type="entry name" value="C-terminal effector domain of the bipartite response regulators"/>
    <property type="match status" value="1"/>
</dbReference>
<dbReference type="InterPro" id="IPR003593">
    <property type="entry name" value="AAA+_ATPase"/>
</dbReference>
<dbReference type="GO" id="GO:0006355">
    <property type="term" value="P:regulation of DNA-templated transcription"/>
    <property type="evidence" value="ECO:0007669"/>
    <property type="project" value="InterPro"/>
</dbReference>
<dbReference type="GO" id="GO:0003677">
    <property type="term" value="F:DNA binding"/>
    <property type="evidence" value="ECO:0007669"/>
    <property type="project" value="UniProtKB-UniRule"/>
</dbReference>
<dbReference type="AlphaFoldDB" id="A0A495W1D1"/>
<dbReference type="Gene3D" id="1.10.10.10">
    <property type="entry name" value="Winged helix-like DNA-binding domain superfamily/Winged helix DNA-binding domain"/>
    <property type="match status" value="1"/>
</dbReference>
<dbReference type="PROSITE" id="PS51755">
    <property type="entry name" value="OMPR_PHOB"/>
    <property type="match status" value="1"/>
</dbReference>
<name>A0A495W1D1_9PSEU</name>
<evidence type="ECO:0000256" key="3">
    <source>
        <dbReference type="ARBA" id="ARBA00023125"/>
    </source>
</evidence>
<evidence type="ECO:0000256" key="1">
    <source>
        <dbReference type="ARBA" id="ARBA00005820"/>
    </source>
</evidence>
<dbReference type="InterPro" id="IPR005158">
    <property type="entry name" value="BTAD"/>
</dbReference>
<dbReference type="InterPro" id="IPR051677">
    <property type="entry name" value="AfsR-DnrI-RedD_regulator"/>
</dbReference>
<dbReference type="SMART" id="SM00862">
    <property type="entry name" value="Trans_reg_C"/>
    <property type="match status" value="1"/>
</dbReference>
<accession>A0A495W1D1</accession>
<dbReference type="InterPro" id="IPR016032">
    <property type="entry name" value="Sig_transdc_resp-reg_C-effctor"/>
</dbReference>
<keyword evidence="9" id="KW-1185">Reference proteome</keyword>
<comment type="similarity">
    <text evidence="1">Belongs to the AfsR/DnrI/RedD regulatory family.</text>
</comment>
<dbReference type="CDD" id="cd15831">
    <property type="entry name" value="BTAD"/>
    <property type="match status" value="1"/>
</dbReference>
<dbReference type="SUPFAM" id="SSF52540">
    <property type="entry name" value="P-loop containing nucleoside triphosphate hydrolases"/>
    <property type="match status" value="1"/>
</dbReference>
<dbReference type="PROSITE" id="PS50005">
    <property type="entry name" value="TPR"/>
    <property type="match status" value="1"/>
</dbReference>
<evidence type="ECO:0000256" key="2">
    <source>
        <dbReference type="ARBA" id="ARBA00023015"/>
    </source>
</evidence>
<dbReference type="SMART" id="SM00382">
    <property type="entry name" value="AAA"/>
    <property type="match status" value="1"/>
</dbReference>
<dbReference type="SMART" id="SM00028">
    <property type="entry name" value="TPR"/>
    <property type="match status" value="5"/>
</dbReference>
<sequence>MAVEFRLLGTVEATVDGRLVDLGPPRQVCVLVLLLVEANHVLPVDRLLDRVWPDRLPHSARGTLSSYLSRLKKCLAGTDEVTLVRRSGGYALTVDADAVDLHRFRRLLGLARAGGDDSRTCALLTDALALWRGEAFTGVDCRWLDLFRESLADERRTARREWTDLQLRLGHHAALIPSLAAQIEDDPLDEQLIAQLMLAQYRTGRQAEALDTFHQARLRLAGELGIGPGDRLRRLHREILSAGAVADPPAAGRFPRPRQLPTAPAVFTGRAGELARLTEAHATDRGALVAMVGAGGVGKTWLALRWAHDHVARFPDGQLYADLRGFDPVEEPTPPAVVVRSFLEALGVRPADAPLDVDAQAALYRSLLAGKQVLVLLDNARDAAQVIPLLPGGPRCCVLVTSRDDLGALVALRGARRLAVDLLDPEQSRRLLGGHLGARRVADEADAVAAVVRYCAGLPLALAVLGARAARRPDFPLALLAAELAREPTRLDALRAGDLRADLRAVLSCSYRVLPPEPARLFRLLGHVVGPDIAVDAAARLVDRPEGATREALDHLEQAHLVRQCTPGRYRTHDLVRLFARAVADGDEAGAAVDRLLDHYLDVAVRATSDDDRMAATRLDAEYENLVAAGDFAVEHDRPEHAWKLADALWFFRYCRGLGRDWVPQLTRALGAARGVGDAAGEAAITKHLGVAHFWHGDYRAATRWYRRALASAERAGDWRAATAVLHNLGIIHQRQGGHTEALELFERAVRLVDEHRMTGTTSRFVANSGVVLAHFGRVAEALDRCDRALRFQRACGLRHAEAHSLIVLGIVTRRAGRPRESADHLRRSLAELRRMHDRSGEVEVLNELGDTFRALHDPVAAAAAYGEALERADAIAHHYEQARAHAGVARCGPLEHAQRHRAAALAILTDLDVLESERERLVGPERQG</sequence>
<dbReference type="InterPro" id="IPR011990">
    <property type="entry name" value="TPR-like_helical_dom_sf"/>
</dbReference>
<evidence type="ECO:0000256" key="4">
    <source>
        <dbReference type="ARBA" id="ARBA00023163"/>
    </source>
</evidence>
<evidence type="ECO:0000256" key="6">
    <source>
        <dbReference type="PROSITE-ProRule" id="PRU01091"/>
    </source>
</evidence>
<dbReference type="PANTHER" id="PTHR35807">
    <property type="entry name" value="TRANSCRIPTIONAL REGULATOR REDD-RELATED"/>
    <property type="match status" value="1"/>
</dbReference>
<reference evidence="8 9" key="1">
    <citation type="submission" date="2018-10" db="EMBL/GenBank/DDBJ databases">
        <title>Sequencing the genomes of 1000 actinobacteria strains.</title>
        <authorList>
            <person name="Klenk H.-P."/>
        </authorList>
    </citation>
    <scope>NUCLEOTIDE SEQUENCE [LARGE SCALE GENOMIC DNA]</scope>
    <source>
        <strain evidence="8 9">DSM 43800</strain>
    </source>
</reference>
<keyword evidence="4" id="KW-0804">Transcription</keyword>
<dbReference type="OrthoDB" id="7628974at2"/>
<dbReference type="InterPro" id="IPR001867">
    <property type="entry name" value="OmpR/PhoB-type_DNA-bd"/>
</dbReference>
<dbReference type="RefSeq" id="WP_121004232.1">
    <property type="nucleotide sequence ID" value="NZ_RBXO01000001.1"/>
</dbReference>
<gene>
    <name evidence="8" type="ORF">C8E97_2257</name>
</gene>
<comment type="caution">
    <text evidence="8">The sequence shown here is derived from an EMBL/GenBank/DDBJ whole genome shotgun (WGS) entry which is preliminary data.</text>
</comment>
<evidence type="ECO:0000259" key="7">
    <source>
        <dbReference type="PROSITE" id="PS51755"/>
    </source>
</evidence>
<keyword evidence="3 6" id="KW-0238">DNA-binding</keyword>
<dbReference type="InterPro" id="IPR019734">
    <property type="entry name" value="TPR_rpt"/>
</dbReference>
<evidence type="ECO:0000313" key="8">
    <source>
        <dbReference type="EMBL" id="RKT53678.1"/>
    </source>
</evidence>
<protein>
    <submittedName>
        <fullName evidence="8">DNA-binding SARP family transcriptional activator</fullName>
    </submittedName>
</protein>
<evidence type="ECO:0000313" key="9">
    <source>
        <dbReference type="Proteomes" id="UP000282084"/>
    </source>
</evidence>
<dbReference type="SMART" id="SM01043">
    <property type="entry name" value="BTAD"/>
    <property type="match status" value="1"/>
</dbReference>
<dbReference type="InterPro" id="IPR036388">
    <property type="entry name" value="WH-like_DNA-bd_sf"/>
</dbReference>
<feature type="DNA-binding region" description="OmpR/PhoB-type" evidence="6">
    <location>
        <begin position="1"/>
        <end position="94"/>
    </location>
</feature>
<feature type="repeat" description="TPR" evidence="5">
    <location>
        <begin position="723"/>
        <end position="756"/>
    </location>
</feature>
<dbReference type="Pfam" id="PF03704">
    <property type="entry name" value="BTAD"/>
    <property type="match status" value="1"/>
</dbReference>
<dbReference type="Proteomes" id="UP000282084">
    <property type="component" value="Unassembled WGS sequence"/>
</dbReference>
<dbReference type="PANTHER" id="PTHR35807:SF1">
    <property type="entry name" value="TRANSCRIPTIONAL REGULATOR REDD"/>
    <property type="match status" value="1"/>
</dbReference>
<dbReference type="Gene3D" id="1.25.40.10">
    <property type="entry name" value="Tetratricopeptide repeat domain"/>
    <property type="match status" value="2"/>
</dbReference>
<dbReference type="Gene3D" id="3.40.50.300">
    <property type="entry name" value="P-loop containing nucleotide triphosphate hydrolases"/>
    <property type="match status" value="1"/>
</dbReference>
<dbReference type="InterPro" id="IPR027417">
    <property type="entry name" value="P-loop_NTPase"/>
</dbReference>
<dbReference type="SUPFAM" id="SSF48452">
    <property type="entry name" value="TPR-like"/>
    <property type="match status" value="3"/>
</dbReference>
<dbReference type="GO" id="GO:0000160">
    <property type="term" value="P:phosphorelay signal transduction system"/>
    <property type="evidence" value="ECO:0007669"/>
    <property type="project" value="InterPro"/>
</dbReference>
<keyword evidence="5" id="KW-0802">TPR repeat</keyword>
<dbReference type="GO" id="GO:0043531">
    <property type="term" value="F:ADP binding"/>
    <property type="evidence" value="ECO:0007669"/>
    <property type="project" value="InterPro"/>
</dbReference>
<dbReference type="EMBL" id="RBXO01000001">
    <property type="protein sequence ID" value="RKT53678.1"/>
    <property type="molecule type" value="Genomic_DNA"/>
</dbReference>
<dbReference type="PRINTS" id="PR00364">
    <property type="entry name" value="DISEASERSIST"/>
</dbReference>